<comment type="caution">
    <text evidence="2">The sequence shown here is derived from an EMBL/GenBank/DDBJ whole genome shotgun (WGS) entry which is preliminary data.</text>
</comment>
<proteinExistence type="predicted"/>
<dbReference type="Pfam" id="PF03473">
    <property type="entry name" value="MOSC"/>
    <property type="match status" value="1"/>
</dbReference>
<accession>A0A326U6H8</accession>
<name>A0A326U6H8_THEHA</name>
<evidence type="ECO:0000313" key="2">
    <source>
        <dbReference type="EMBL" id="PZW27927.1"/>
    </source>
</evidence>
<evidence type="ECO:0000313" key="3">
    <source>
        <dbReference type="Proteomes" id="UP000248806"/>
    </source>
</evidence>
<reference evidence="2 3" key="1">
    <citation type="submission" date="2018-06" db="EMBL/GenBank/DDBJ databases">
        <title>Genomic Encyclopedia of Archaeal and Bacterial Type Strains, Phase II (KMG-II): from individual species to whole genera.</title>
        <authorList>
            <person name="Goeker M."/>
        </authorList>
    </citation>
    <scope>NUCLEOTIDE SEQUENCE [LARGE SCALE GENOMIC DNA]</scope>
    <source>
        <strain evidence="2 3">ATCC BAA-1881</strain>
    </source>
</reference>
<dbReference type="InterPro" id="IPR011037">
    <property type="entry name" value="Pyrv_Knase-like_insert_dom_sf"/>
</dbReference>
<organism evidence="2 3">
    <name type="scientific">Thermosporothrix hazakensis</name>
    <dbReference type="NCBI Taxonomy" id="644383"/>
    <lineage>
        <taxon>Bacteria</taxon>
        <taxon>Bacillati</taxon>
        <taxon>Chloroflexota</taxon>
        <taxon>Ktedonobacteria</taxon>
        <taxon>Ktedonobacterales</taxon>
        <taxon>Thermosporotrichaceae</taxon>
        <taxon>Thermosporothrix</taxon>
    </lineage>
</organism>
<dbReference type="PROSITE" id="PS51340">
    <property type="entry name" value="MOSC"/>
    <property type="match status" value="1"/>
</dbReference>
<dbReference type="GO" id="GO:0003824">
    <property type="term" value="F:catalytic activity"/>
    <property type="evidence" value="ECO:0007669"/>
    <property type="project" value="InterPro"/>
</dbReference>
<gene>
    <name evidence="2" type="ORF">EI42_03305</name>
</gene>
<dbReference type="Gene3D" id="2.40.33.20">
    <property type="entry name" value="PK beta-barrel domain-like"/>
    <property type="match status" value="1"/>
</dbReference>
<dbReference type="GO" id="GO:0030170">
    <property type="term" value="F:pyridoxal phosphate binding"/>
    <property type="evidence" value="ECO:0007669"/>
    <property type="project" value="InterPro"/>
</dbReference>
<dbReference type="RefSeq" id="WP_111323680.1">
    <property type="nucleotide sequence ID" value="NZ_BIFX01000003.1"/>
</dbReference>
<dbReference type="PANTHER" id="PTHR36930">
    <property type="entry name" value="METAL-SULFUR CLUSTER BIOSYNTHESIS PROTEINS YUAD-RELATED"/>
    <property type="match status" value="1"/>
</dbReference>
<dbReference type="SUPFAM" id="SSF50800">
    <property type="entry name" value="PK beta-barrel domain-like"/>
    <property type="match status" value="1"/>
</dbReference>
<dbReference type="InterPro" id="IPR052716">
    <property type="entry name" value="MOSC_domain"/>
</dbReference>
<keyword evidence="3" id="KW-1185">Reference proteome</keyword>
<dbReference type="AlphaFoldDB" id="A0A326U6H8"/>
<dbReference type="GO" id="GO:0030151">
    <property type="term" value="F:molybdenum ion binding"/>
    <property type="evidence" value="ECO:0007669"/>
    <property type="project" value="InterPro"/>
</dbReference>
<evidence type="ECO:0000259" key="1">
    <source>
        <dbReference type="PROSITE" id="PS51340"/>
    </source>
</evidence>
<dbReference type="Proteomes" id="UP000248806">
    <property type="component" value="Unassembled WGS sequence"/>
</dbReference>
<dbReference type="PANTHER" id="PTHR36930:SF1">
    <property type="entry name" value="MOSC DOMAIN-CONTAINING PROTEIN"/>
    <property type="match status" value="1"/>
</dbReference>
<feature type="domain" description="MOSC" evidence="1">
    <location>
        <begin position="22"/>
        <end position="170"/>
    </location>
</feature>
<dbReference type="InterPro" id="IPR005302">
    <property type="entry name" value="MoCF_Sase_C"/>
</dbReference>
<dbReference type="EMBL" id="QKUF01000011">
    <property type="protein sequence ID" value="PZW27927.1"/>
    <property type="molecule type" value="Genomic_DNA"/>
</dbReference>
<protein>
    <submittedName>
        <fullName evidence="2">MOSC domain-containing protein</fullName>
    </submittedName>
</protein>
<sequence>MPANNRGTVVAVCRNPQPGLPKPVVESIHLLEGWGVEGDYHAGRFVRHRFLARKFPTRPNQRQVLLTDTSILDDLASQDIRLAPGMMGENLTLDQIAVMQLPVGTQLEIGEALIEITEVRNPCHQLNGIDPRLLQAVVRKDEGRTRFNAGVLARILRSGWVRPGDAVRVLTAQEAANN</sequence>
<dbReference type="OrthoDB" id="9789048at2"/>